<evidence type="ECO:0000313" key="4">
    <source>
        <dbReference type="Proteomes" id="UP001497392"/>
    </source>
</evidence>
<keyword evidence="2" id="KW-1133">Transmembrane helix</keyword>
<dbReference type="Proteomes" id="UP001497392">
    <property type="component" value="Unassembled WGS sequence"/>
</dbReference>
<feature type="transmembrane region" description="Helical" evidence="2">
    <location>
        <begin position="12"/>
        <end position="30"/>
    </location>
</feature>
<name>A0ABP1FYF4_9CHLO</name>
<evidence type="ECO:0000256" key="1">
    <source>
        <dbReference type="SAM" id="MobiDB-lite"/>
    </source>
</evidence>
<reference evidence="3 4" key="1">
    <citation type="submission" date="2024-06" db="EMBL/GenBank/DDBJ databases">
        <authorList>
            <person name="Kraege A."/>
            <person name="Thomma B."/>
        </authorList>
    </citation>
    <scope>NUCLEOTIDE SEQUENCE [LARGE SCALE GENOMIC DNA]</scope>
</reference>
<feature type="compositionally biased region" description="Basic and acidic residues" evidence="1">
    <location>
        <begin position="337"/>
        <end position="346"/>
    </location>
</feature>
<keyword evidence="4" id="KW-1185">Reference proteome</keyword>
<proteinExistence type="predicted"/>
<comment type="caution">
    <text evidence="3">The sequence shown here is derived from an EMBL/GenBank/DDBJ whole genome shotgun (WGS) entry which is preliminary data.</text>
</comment>
<accession>A0ABP1FYF4</accession>
<keyword evidence="2" id="KW-0812">Transmembrane</keyword>
<sequence>MSHDGKNAFIRPCFAACALCVGIFVLHRFWTSQPCDHRNIDIRLRPIQRGGPAAAHQKQADGHSALFILYSWNYELLRTALQAYVAAGWGPHTIIIDNSSDRRLVDDHLVNELVREIIPTRPSGLSFSQLQNVIADIAMERNYTYYLWGHSDIAVMASNATALHSAEVLGCMERIMSQEPSWGLAFFAHEGVNCKDHLQATRTAMARDLQYDTFITVYFSDCDYYSRVLRDGWKLASYTDHCPGVDLKTFDLKQPLELPVDDYSSMEKLLKREEAKQDINRNAWKIEAWSRGEDAGWNNWEKSSLAYFKQKWNLSDDYNGFFCPDLEHHSQPWTTPDPHRPPRKEAPAPPWCTRSSMGTVQTMQDLIADIRA</sequence>
<organism evidence="3 4">
    <name type="scientific">Coccomyxa viridis</name>
    <dbReference type="NCBI Taxonomy" id="1274662"/>
    <lineage>
        <taxon>Eukaryota</taxon>
        <taxon>Viridiplantae</taxon>
        <taxon>Chlorophyta</taxon>
        <taxon>core chlorophytes</taxon>
        <taxon>Trebouxiophyceae</taxon>
        <taxon>Trebouxiophyceae incertae sedis</taxon>
        <taxon>Coccomyxaceae</taxon>
        <taxon>Coccomyxa</taxon>
    </lineage>
</organism>
<protein>
    <submittedName>
        <fullName evidence="3">G6686 protein</fullName>
    </submittedName>
</protein>
<evidence type="ECO:0000313" key="3">
    <source>
        <dbReference type="EMBL" id="CAL5224061.1"/>
    </source>
</evidence>
<dbReference type="EMBL" id="CAXHTA020000010">
    <property type="protein sequence ID" value="CAL5224061.1"/>
    <property type="molecule type" value="Genomic_DNA"/>
</dbReference>
<keyword evidence="2" id="KW-0472">Membrane</keyword>
<feature type="region of interest" description="Disordered" evidence="1">
    <location>
        <begin position="332"/>
        <end position="356"/>
    </location>
</feature>
<gene>
    <name evidence="3" type="primary">g6686</name>
    <name evidence="3" type="ORF">VP750_LOCUS5720</name>
</gene>
<evidence type="ECO:0000256" key="2">
    <source>
        <dbReference type="SAM" id="Phobius"/>
    </source>
</evidence>